<dbReference type="InterPro" id="IPR050712">
    <property type="entry name" value="NAD(P)H-dep_reductase"/>
</dbReference>
<reference evidence="2 3" key="1">
    <citation type="submission" date="2020-06" db="EMBL/GenBank/DDBJ databases">
        <title>Actinokineospora xiongansis sp. nov., isolated from soil of Baiyangdian.</title>
        <authorList>
            <person name="Zhang X."/>
        </authorList>
    </citation>
    <scope>NUCLEOTIDE SEQUENCE [LARGE SCALE GENOMIC DNA]</scope>
    <source>
        <strain evidence="2 3">HBU206404</strain>
    </source>
</reference>
<dbReference type="PANTHER" id="PTHR30543">
    <property type="entry name" value="CHROMATE REDUCTASE"/>
    <property type="match status" value="1"/>
</dbReference>
<dbReference type="Pfam" id="PF03358">
    <property type="entry name" value="FMN_red"/>
    <property type="match status" value="1"/>
</dbReference>
<dbReference type="Proteomes" id="UP000734823">
    <property type="component" value="Unassembled WGS sequence"/>
</dbReference>
<dbReference type="InterPro" id="IPR029039">
    <property type="entry name" value="Flavoprotein-like_sf"/>
</dbReference>
<dbReference type="Gene3D" id="3.40.50.360">
    <property type="match status" value="1"/>
</dbReference>
<gene>
    <name evidence="2" type="ORF">GPZ80_12065</name>
</gene>
<dbReference type="SUPFAM" id="SSF52218">
    <property type="entry name" value="Flavoproteins"/>
    <property type="match status" value="1"/>
</dbReference>
<dbReference type="EMBL" id="JABVED010000005">
    <property type="protein sequence ID" value="MBC6447907.1"/>
    <property type="molecule type" value="Genomic_DNA"/>
</dbReference>
<dbReference type="InterPro" id="IPR005025">
    <property type="entry name" value="FMN_Rdtase-like_dom"/>
</dbReference>
<evidence type="ECO:0000313" key="3">
    <source>
        <dbReference type="Proteomes" id="UP000734823"/>
    </source>
</evidence>
<sequence>MSEPRTAPLVVGIGGSGTPGSATERALSTALDEAARMGARVRLFGGAFLSDVPMFRPRQSARVWSAVELLDCVAMADGIILATPSYHGGVSALVKNALDYLEDLRAHDRPYLDGRAVGCVVTSSGAQAGGTTLAAMRSIVHALRGWPTPLGVTLNTAEPAEDLGAGSLRMMATQVVEFATLFGARGPVGARR</sequence>
<name>A0ABR7L6G3_9PSEU</name>
<accession>A0ABR7L6G3</accession>
<organism evidence="2 3">
    <name type="scientific">Actinokineospora xionganensis</name>
    <dbReference type="NCBI Taxonomy" id="2684470"/>
    <lineage>
        <taxon>Bacteria</taxon>
        <taxon>Bacillati</taxon>
        <taxon>Actinomycetota</taxon>
        <taxon>Actinomycetes</taxon>
        <taxon>Pseudonocardiales</taxon>
        <taxon>Pseudonocardiaceae</taxon>
        <taxon>Actinokineospora</taxon>
    </lineage>
</organism>
<dbReference type="RefSeq" id="WP_187220386.1">
    <property type="nucleotide sequence ID" value="NZ_JABVED010000005.1"/>
</dbReference>
<feature type="domain" description="NADPH-dependent FMN reductase-like" evidence="1">
    <location>
        <begin position="10"/>
        <end position="150"/>
    </location>
</feature>
<evidence type="ECO:0000259" key="1">
    <source>
        <dbReference type="Pfam" id="PF03358"/>
    </source>
</evidence>
<dbReference type="PANTHER" id="PTHR30543:SF21">
    <property type="entry name" value="NAD(P)H-DEPENDENT FMN REDUCTASE LOT6"/>
    <property type="match status" value="1"/>
</dbReference>
<keyword evidence="3" id="KW-1185">Reference proteome</keyword>
<proteinExistence type="predicted"/>
<evidence type="ECO:0000313" key="2">
    <source>
        <dbReference type="EMBL" id="MBC6447907.1"/>
    </source>
</evidence>
<protein>
    <submittedName>
        <fullName evidence="2">NAD(P)H-dependent oxidoreductase</fullName>
    </submittedName>
</protein>
<comment type="caution">
    <text evidence="2">The sequence shown here is derived from an EMBL/GenBank/DDBJ whole genome shotgun (WGS) entry which is preliminary data.</text>
</comment>